<feature type="region of interest" description="Disordered" evidence="1">
    <location>
        <begin position="324"/>
        <end position="384"/>
    </location>
</feature>
<name>A0A8K0WRA5_9HYPO</name>
<evidence type="ECO:0000256" key="1">
    <source>
        <dbReference type="SAM" id="MobiDB-lite"/>
    </source>
</evidence>
<keyword evidence="3" id="KW-1185">Reference proteome</keyword>
<sequence length="384" mass="43318">MSESGRSWPWSSKSTRQRVIQNVTAKVAEAIPLVRTIQASHEFLKLGETLQNVRKGTENACQLLDGANQFIPSMQIMGKSFCDNMATFTYFSTIATTAGIGIHAVQTYQGIQALHLIAAKLEDISATLAAQTALTAQKEFPGYVYKMIRQRLGETADDPVCDHCFFLYHPDNDWYPEFYHLLEKEPLGSRFGGYTNQIDTVFAFMMAERQRRLNKEQKAAKRGQPSLPIKLHLLIPAYQPILVADPVQIPESIGDFVIEGRINSDKKLVWINLPETQRRFVLDIGLWVPPNKGWLEWAISRVGLAAPPTSKNRRLLGAELMVEEATTDQAPSGDTDDSSLVKTEVFDDKKRRRHATPLHGQRRVHRRGESKKSKRSISDWAARS</sequence>
<proteinExistence type="predicted"/>
<dbReference type="AlphaFoldDB" id="A0A8K0WRA5"/>
<accession>A0A8K0WRA5</accession>
<dbReference type="EMBL" id="JAGPNK010000009">
    <property type="protein sequence ID" value="KAH7313954.1"/>
    <property type="molecule type" value="Genomic_DNA"/>
</dbReference>
<feature type="compositionally biased region" description="Basic residues" evidence="1">
    <location>
        <begin position="350"/>
        <end position="375"/>
    </location>
</feature>
<dbReference type="InterPro" id="IPR046486">
    <property type="entry name" value="DUF6579"/>
</dbReference>
<dbReference type="OrthoDB" id="3852249at2759"/>
<evidence type="ECO:0000313" key="2">
    <source>
        <dbReference type="EMBL" id="KAH7313954.1"/>
    </source>
</evidence>
<reference evidence="2" key="1">
    <citation type="journal article" date="2021" name="Nat. Commun.">
        <title>Genetic determinants of endophytism in the Arabidopsis root mycobiome.</title>
        <authorList>
            <person name="Mesny F."/>
            <person name="Miyauchi S."/>
            <person name="Thiergart T."/>
            <person name="Pickel B."/>
            <person name="Atanasova L."/>
            <person name="Karlsson M."/>
            <person name="Huettel B."/>
            <person name="Barry K.W."/>
            <person name="Haridas S."/>
            <person name="Chen C."/>
            <person name="Bauer D."/>
            <person name="Andreopoulos W."/>
            <person name="Pangilinan J."/>
            <person name="LaButti K."/>
            <person name="Riley R."/>
            <person name="Lipzen A."/>
            <person name="Clum A."/>
            <person name="Drula E."/>
            <person name="Henrissat B."/>
            <person name="Kohler A."/>
            <person name="Grigoriev I.V."/>
            <person name="Martin F.M."/>
            <person name="Hacquard S."/>
        </authorList>
    </citation>
    <scope>NUCLEOTIDE SEQUENCE</scope>
    <source>
        <strain evidence="2">MPI-CAGE-CH-0235</strain>
    </source>
</reference>
<organism evidence="2 3">
    <name type="scientific">Stachybotrys elegans</name>
    <dbReference type="NCBI Taxonomy" id="80388"/>
    <lineage>
        <taxon>Eukaryota</taxon>
        <taxon>Fungi</taxon>
        <taxon>Dikarya</taxon>
        <taxon>Ascomycota</taxon>
        <taxon>Pezizomycotina</taxon>
        <taxon>Sordariomycetes</taxon>
        <taxon>Hypocreomycetidae</taxon>
        <taxon>Hypocreales</taxon>
        <taxon>Stachybotryaceae</taxon>
        <taxon>Stachybotrys</taxon>
    </lineage>
</organism>
<comment type="caution">
    <text evidence="2">The sequence shown here is derived from an EMBL/GenBank/DDBJ whole genome shotgun (WGS) entry which is preliminary data.</text>
</comment>
<evidence type="ECO:0000313" key="3">
    <source>
        <dbReference type="Proteomes" id="UP000813444"/>
    </source>
</evidence>
<gene>
    <name evidence="2" type="ORF">B0I35DRAFT_280252</name>
</gene>
<dbReference type="Pfam" id="PF20219">
    <property type="entry name" value="DUF6579"/>
    <property type="match status" value="1"/>
</dbReference>
<dbReference type="Proteomes" id="UP000813444">
    <property type="component" value="Unassembled WGS sequence"/>
</dbReference>
<protein>
    <submittedName>
        <fullName evidence="2">Uncharacterized protein</fullName>
    </submittedName>
</protein>